<dbReference type="PANTHER" id="PTHR43711">
    <property type="entry name" value="TWO-COMPONENT HISTIDINE KINASE"/>
    <property type="match status" value="1"/>
</dbReference>
<feature type="transmembrane region" description="Helical" evidence="6">
    <location>
        <begin position="26"/>
        <end position="48"/>
    </location>
</feature>
<reference evidence="9" key="1">
    <citation type="submission" date="2016-11" db="EMBL/GenBank/DDBJ databases">
        <authorList>
            <person name="Shukria A."/>
            <person name="Stevens D.C."/>
        </authorList>
    </citation>
    <scope>NUCLEOTIDE SEQUENCE [LARGE SCALE GENOMIC DNA]</scope>
    <source>
        <strain evidence="9">Cbfe23</strain>
    </source>
</reference>
<dbReference type="InterPro" id="IPR003594">
    <property type="entry name" value="HATPase_dom"/>
</dbReference>
<dbReference type="EC" id="2.7.13.3" evidence="2"/>
<dbReference type="STRING" id="83449.BON30_15055"/>
<evidence type="ECO:0000256" key="5">
    <source>
        <dbReference type="ARBA" id="ARBA00023012"/>
    </source>
</evidence>
<protein>
    <recommendedName>
        <fullName evidence="2">histidine kinase</fullName>
        <ecNumber evidence="2">2.7.13.3</ecNumber>
    </recommendedName>
</protein>
<proteinExistence type="predicted"/>
<dbReference type="InterPro" id="IPR004358">
    <property type="entry name" value="Sig_transdc_His_kin-like_C"/>
</dbReference>
<dbReference type="Gene3D" id="3.30.565.10">
    <property type="entry name" value="Histidine kinase-like ATPase, C-terminal domain"/>
    <property type="match status" value="1"/>
</dbReference>
<gene>
    <name evidence="8" type="ORF">BON30_15055</name>
</gene>
<keyword evidence="6" id="KW-0812">Transmembrane</keyword>
<evidence type="ECO:0000313" key="9">
    <source>
        <dbReference type="Proteomes" id="UP000182229"/>
    </source>
</evidence>
<dbReference type="PRINTS" id="PR00344">
    <property type="entry name" value="BCTRLSENSOR"/>
</dbReference>
<comment type="catalytic activity">
    <reaction evidence="1">
        <text>ATP + protein L-histidine = ADP + protein N-phospho-L-histidine.</text>
        <dbReference type="EC" id="2.7.13.3"/>
    </reaction>
</comment>
<dbReference type="OrthoDB" id="5486225at2"/>
<dbReference type="InterPro" id="IPR005467">
    <property type="entry name" value="His_kinase_dom"/>
</dbReference>
<feature type="transmembrane region" description="Helical" evidence="6">
    <location>
        <begin position="130"/>
        <end position="147"/>
    </location>
</feature>
<evidence type="ECO:0000256" key="1">
    <source>
        <dbReference type="ARBA" id="ARBA00000085"/>
    </source>
</evidence>
<dbReference type="AlphaFoldDB" id="A0A1L9BDL5"/>
<organism evidence="8 9">
    <name type="scientific">Cystobacter ferrugineus</name>
    <dbReference type="NCBI Taxonomy" id="83449"/>
    <lineage>
        <taxon>Bacteria</taxon>
        <taxon>Pseudomonadati</taxon>
        <taxon>Myxococcota</taxon>
        <taxon>Myxococcia</taxon>
        <taxon>Myxococcales</taxon>
        <taxon>Cystobacterineae</taxon>
        <taxon>Archangiaceae</taxon>
        <taxon>Cystobacter</taxon>
    </lineage>
</organism>
<evidence type="ECO:0000313" key="8">
    <source>
        <dbReference type="EMBL" id="OJH40347.1"/>
    </source>
</evidence>
<accession>A0A1L9BDL5</accession>
<dbReference type="Proteomes" id="UP000182229">
    <property type="component" value="Unassembled WGS sequence"/>
</dbReference>
<dbReference type="SMART" id="SM00387">
    <property type="entry name" value="HATPase_c"/>
    <property type="match status" value="1"/>
</dbReference>
<dbReference type="RefSeq" id="WP_071898979.1">
    <property type="nucleotide sequence ID" value="NZ_MPIN01000003.1"/>
</dbReference>
<dbReference type="InterPro" id="IPR036890">
    <property type="entry name" value="HATPase_C_sf"/>
</dbReference>
<dbReference type="GO" id="GO:0000160">
    <property type="term" value="P:phosphorelay signal transduction system"/>
    <property type="evidence" value="ECO:0007669"/>
    <property type="project" value="UniProtKB-KW"/>
</dbReference>
<dbReference type="PROSITE" id="PS50109">
    <property type="entry name" value="HIS_KIN"/>
    <property type="match status" value="1"/>
</dbReference>
<keyword evidence="6" id="KW-0472">Membrane</keyword>
<dbReference type="InterPro" id="IPR050736">
    <property type="entry name" value="Sensor_HK_Regulatory"/>
</dbReference>
<feature type="transmembrane region" description="Helical" evidence="6">
    <location>
        <begin position="167"/>
        <end position="187"/>
    </location>
</feature>
<evidence type="ECO:0000256" key="4">
    <source>
        <dbReference type="ARBA" id="ARBA00022777"/>
    </source>
</evidence>
<evidence type="ECO:0000256" key="2">
    <source>
        <dbReference type="ARBA" id="ARBA00012438"/>
    </source>
</evidence>
<feature type="domain" description="Histidine kinase" evidence="7">
    <location>
        <begin position="338"/>
        <end position="490"/>
    </location>
</feature>
<keyword evidence="9" id="KW-1185">Reference proteome</keyword>
<dbReference type="Pfam" id="PF02518">
    <property type="entry name" value="HATPase_c"/>
    <property type="match status" value="1"/>
</dbReference>
<keyword evidence="4" id="KW-0418">Kinase</keyword>
<feature type="transmembrane region" description="Helical" evidence="6">
    <location>
        <begin position="54"/>
        <end position="74"/>
    </location>
</feature>
<evidence type="ECO:0000256" key="6">
    <source>
        <dbReference type="SAM" id="Phobius"/>
    </source>
</evidence>
<dbReference type="EMBL" id="MPIN01000003">
    <property type="protein sequence ID" value="OJH40347.1"/>
    <property type="molecule type" value="Genomic_DNA"/>
</dbReference>
<dbReference type="PANTHER" id="PTHR43711:SF26">
    <property type="entry name" value="SENSOR HISTIDINE KINASE RCSC"/>
    <property type="match status" value="1"/>
</dbReference>
<name>A0A1L9BDL5_9BACT</name>
<reference evidence="8 9" key="2">
    <citation type="submission" date="2016-12" db="EMBL/GenBank/DDBJ databases">
        <title>Draft Genome Sequence of Cystobacter ferrugineus Strain Cbfe23.</title>
        <authorList>
            <person name="Akbar S."/>
            <person name="Dowd S.E."/>
            <person name="Stevens D.C."/>
        </authorList>
    </citation>
    <scope>NUCLEOTIDE SEQUENCE [LARGE SCALE GENOMIC DNA]</scope>
    <source>
        <strain evidence="8 9">Cbfe23</strain>
    </source>
</reference>
<dbReference type="SUPFAM" id="SSF55874">
    <property type="entry name" value="ATPase domain of HSP90 chaperone/DNA topoisomerase II/histidine kinase"/>
    <property type="match status" value="1"/>
</dbReference>
<evidence type="ECO:0000259" key="7">
    <source>
        <dbReference type="PROSITE" id="PS50109"/>
    </source>
</evidence>
<keyword evidence="6" id="KW-1133">Transmembrane helix</keyword>
<keyword evidence="5" id="KW-0902">Two-component regulatory system</keyword>
<sequence length="495" mass="53667">MGFLKWLDGFLSEELRRAPLEELGRGRVLAGAAITLVLVNFLTTGVILVAGLPWSYIVGGSSTMVGYMGTLWLLRRAPSTRPPALLLSGLMTSGVILTALYENDTYLSAHAVGTMVMVLTVYLLGPRQGLIILVPMVLFVGVGHPLWRQNFGSEPPSLSKGYEWVMHALAALSILAGWAVGWLYSTAHDATHAALERDIKARKEAEAKLGELHRTLLDVSRQAGMAEIATGVLHNVGNTLNSLNVSAGVVTDRLRSPRLSKLVQATRLLREHAADPAAFLTTDSRGMMLPEYLGAVSEELVAEREALLAEMNVLGECVEHIKAIVSMQQQHARPGGIMERVQVPQLIDDALRLHARSLDQQGIEVRCEYAEVPPILVDRHKLLQILLNLLSNARHSLMEKRTPDKHLTIRVGFSAGGARLCLEVADNGVGIAPENLARLFTQGFTTKKSGHGFGLHISALAAEEMRGRLSATSTGPEQGATFTIELPLDGAQTHQ</sequence>
<evidence type="ECO:0000256" key="3">
    <source>
        <dbReference type="ARBA" id="ARBA00022679"/>
    </source>
</evidence>
<keyword evidence="3" id="KW-0808">Transferase</keyword>
<feature type="transmembrane region" description="Helical" evidence="6">
    <location>
        <begin position="107"/>
        <end position="125"/>
    </location>
</feature>
<dbReference type="GO" id="GO:0004673">
    <property type="term" value="F:protein histidine kinase activity"/>
    <property type="evidence" value="ECO:0007669"/>
    <property type="project" value="UniProtKB-EC"/>
</dbReference>
<feature type="transmembrane region" description="Helical" evidence="6">
    <location>
        <begin position="83"/>
        <end position="101"/>
    </location>
</feature>
<comment type="caution">
    <text evidence="8">The sequence shown here is derived from an EMBL/GenBank/DDBJ whole genome shotgun (WGS) entry which is preliminary data.</text>
</comment>